<dbReference type="InterPro" id="IPR036034">
    <property type="entry name" value="PDZ_sf"/>
</dbReference>
<sequence>SVVLQVFLKDGAEFRLLPAGRNYVAGASSPYWTSDRGLIVFAWGYTPTLLTTGDICLQLQSNAFNLYISKSSTRLQPNPGYSATFTVQDKQTWWSKFMIIVGDDLPPSLEVSSTTGTTTSTTGGVIDTYEVLFTTDALGIVAKQDDYQTVVVRECCYFSNGQPGPALATGRITEGDVILSVNGIPIKSTQAFKDIIVNTSRPIVVRFKKASFDLFGEVTPSPAAHKPDHEYSLFG</sequence>
<dbReference type="EMBL" id="QUTI01018096">
    <property type="protein sequence ID" value="RLO10398.1"/>
    <property type="molecule type" value="Genomic_DNA"/>
</dbReference>
<comment type="caution">
    <text evidence="1">The sequence shown here is derived from an EMBL/GenBank/DDBJ whole genome shotgun (WGS) entry which is preliminary data.</text>
</comment>
<dbReference type="AlphaFoldDB" id="A0A9X8E6V0"/>
<evidence type="ECO:0000313" key="1">
    <source>
        <dbReference type="EMBL" id="RLO10398.1"/>
    </source>
</evidence>
<protein>
    <recommendedName>
        <fullName evidence="3">PDZ domain-containing protein</fullName>
    </recommendedName>
</protein>
<gene>
    <name evidence="1" type="ORF">DYB28_008747</name>
</gene>
<dbReference type="Proteomes" id="UP000275652">
    <property type="component" value="Unassembled WGS sequence"/>
</dbReference>
<dbReference type="SUPFAM" id="SSF50156">
    <property type="entry name" value="PDZ domain-like"/>
    <property type="match status" value="1"/>
</dbReference>
<evidence type="ECO:0000313" key="2">
    <source>
        <dbReference type="Proteomes" id="UP000275652"/>
    </source>
</evidence>
<name>A0A9X8E6V0_APHAT</name>
<accession>A0A9X8E6V0</accession>
<proteinExistence type="predicted"/>
<feature type="non-terminal residue" evidence="1">
    <location>
        <position position="1"/>
    </location>
</feature>
<organism evidence="1 2">
    <name type="scientific">Aphanomyces astaci</name>
    <name type="common">Crayfish plague agent</name>
    <dbReference type="NCBI Taxonomy" id="112090"/>
    <lineage>
        <taxon>Eukaryota</taxon>
        <taxon>Sar</taxon>
        <taxon>Stramenopiles</taxon>
        <taxon>Oomycota</taxon>
        <taxon>Saprolegniomycetes</taxon>
        <taxon>Saprolegniales</taxon>
        <taxon>Verrucalvaceae</taxon>
        <taxon>Aphanomyces</taxon>
    </lineage>
</organism>
<reference evidence="1 2" key="1">
    <citation type="journal article" date="2018" name="J. Invertebr. Pathol.">
        <title>New genotyping method for the causative agent of crayfish plague (Aphanomyces astaci) based on whole genome data.</title>
        <authorList>
            <person name="Minardi D."/>
            <person name="Studholme D.J."/>
            <person name="van der Giezen M."/>
            <person name="Pretto T."/>
            <person name="Oidtmann B."/>
        </authorList>
    </citation>
    <scope>NUCLEOTIDE SEQUENCE [LARGE SCALE GENOMIC DNA]</scope>
    <source>
        <strain evidence="1 2">KB13</strain>
    </source>
</reference>
<dbReference type="Gene3D" id="2.30.42.10">
    <property type="match status" value="1"/>
</dbReference>
<evidence type="ECO:0008006" key="3">
    <source>
        <dbReference type="Google" id="ProtNLM"/>
    </source>
</evidence>